<evidence type="ECO:0000313" key="1">
    <source>
        <dbReference type="EMBL" id="KAF8421324.1"/>
    </source>
</evidence>
<reference evidence="1" key="1">
    <citation type="submission" date="2019-10" db="EMBL/GenBank/DDBJ databases">
        <authorList>
            <consortium name="DOE Joint Genome Institute"/>
            <person name="Kuo A."/>
            <person name="Miyauchi S."/>
            <person name="Kiss E."/>
            <person name="Drula E."/>
            <person name="Kohler A."/>
            <person name="Sanchez-Garcia M."/>
            <person name="Andreopoulos B."/>
            <person name="Barry K.W."/>
            <person name="Bonito G."/>
            <person name="Buee M."/>
            <person name="Carver A."/>
            <person name="Chen C."/>
            <person name="Cichocki N."/>
            <person name="Clum A."/>
            <person name="Culley D."/>
            <person name="Crous P.W."/>
            <person name="Fauchery L."/>
            <person name="Girlanda M."/>
            <person name="Hayes R."/>
            <person name="Keri Z."/>
            <person name="LaButti K."/>
            <person name="Lipzen A."/>
            <person name="Lombard V."/>
            <person name="Magnuson J."/>
            <person name="Maillard F."/>
            <person name="Morin E."/>
            <person name="Murat C."/>
            <person name="Nolan M."/>
            <person name="Ohm R."/>
            <person name="Pangilinan J."/>
            <person name="Pereira M."/>
            <person name="Perotto S."/>
            <person name="Peter M."/>
            <person name="Riley R."/>
            <person name="Sitrit Y."/>
            <person name="Stielow B."/>
            <person name="Szollosi G."/>
            <person name="Zifcakova L."/>
            <person name="Stursova M."/>
            <person name="Spatafora J.W."/>
            <person name="Tedersoo L."/>
            <person name="Vaario L.-M."/>
            <person name="Yamada A."/>
            <person name="Yan M."/>
            <person name="Wang P."/>
            <person name="Xu J."/>
            <person name="Bruns T."/>
            <person name="Baldrian P."/>
            <person name="Vilgalys R."/>
            <person name="Henrissat B."/>
            <person name="Grigoriev I.V."/>
            <person name="Hibbett D."/>
            <person name="Nagy L.G."/>
            <person name="Martin F.M."/>
        </authorList>
    </citation>
    <scope>NUCLEOTIDE SEQUENCE</scope>
    <source>
        <strain evidence="1">BED1</strain>
    </source>
</reference>
<dbReference type="EMBL" id="WHUW01000143">
    <property type="protein sequence ID" value="KAF8421324.1"/>
    <property type="molecule type" value="Genomic_DNA"/>
</dbReference>
<sequence>MLAPVDIKDGIKLVNRITKLLVAIPSKNLITDSTAEERLKTIIERMKHGALPKLKVLEIESANDDDDEMAWSLHKNTLKTLVDLINELHEICVRRDIALTLDIEIPLSKDVDWEDISMNMLSKPCAILSPFGLKKLHGFSALPIELIDMVASHLDPLAFVTFSQVKQQTNKILCRTKPSFPFYILLHIARELDPQSLCKFRLTHSWFNKAAWIAGSKGSLGSGRL</sequence>
<comment type="caution">
    <text evidence="1">The sequence shown here is derived from an EMBL/GenBank/DDBJ whole genome shotgun (WGS) entry which is preliminary data.</text>
</comment>
<dbReference type="AlphaFoldDB" id="A0AAD4BCX4"/>
<evidence type="ECO:0008006" key="3">
    <source>
        <dbReference type="Google" id="ProtNLM"/>
    </source>
</evidence>
<gene>
    <name evidence="1" type="ORF">L210DRAFT_3654545</name>
</gene>
<reference evidence="1" key="2">
    <citation type="journal article" date="2020" name="Nat. Commun.">
        <title>Large-scale genome sequencing of mycorrhizal fungi provides insights into the early evolution of symbiotic traits.</title>
        <authorList>
            <person name="Miyauchi S."/>
            <person name="Kiss E."/>
            <person name="Kuo A."/>
            <person name="Drula E."/>
            <person name="Kohler A."/>
            <person name="Sanchez-Garcia M."/>
            <person name="Morin E."/>
            <person name="Andreopoulos B."/>
            <person name="Barry K.W."/>
            <person name="Bonito G."/>
            <person name="Buee M."/>
            <person name="Carver A."/>
            <person name="Chen C."/>
            <person name="Cichocki N."/>
            <person name="Clum A."/>
            <person name="Culley D."/>
            <person name="Crous P.W."/>
            <person name="Fauchery L."/>
            <person name="Girlanda M."/>
            <person name="Hayes R.D."/>
            <person name="Keri Z."/>
            <person name="LaButti K."/>
            <person name="Lipzen A."/>
            <person name="Lombard V."/>
            <person name="Magnuson J."/>
            <person name="Maillard F."/>
            <person name="Murat C."/>
            <person name="Nolan M."/>
            <person name="Ohm R.A."/>
            <person name="Pangilinan J."/>
            <person name="Pereira M.F."/>
            <person name="Perotto S."/>
            <person name="Peter M."/>
            <person name="Pfister S."/>
            <person name="Riley R."/>
            <person name="Sitrit Y."/>
            <person name="Stielow J.B."/>
            <person name="Szollosi G."/>
            <person name="Zifcakova L."/>
            <person name="Stursova M."/>
            <person name="Spatafora J.W."/>
            <person name="Tedersoo L."/>
            <person name="Vaario L.M."/>
            <person name="Yamada A."/>
            <person name="Yan M."/>
            <person name="Wang P."/>
            <person name="Xu J."/>
            <person name="Bruns T."/>
            <person name="Baldrian P."/>
            <person name="Vilgalys R."/>
            <person name="Dunand C."/>
            <person name="Henrissat B."/>
            <person name="Grigoriev I.V."/>
            <person name="Hibbett D."/>
            <person name="Nagy L.G."/>
            <person name="Martin F.M."/>
        </authorList>
    </citation>
    <scope>NUCLEOTIDE SEQUENCE</scope>
    <source>
        <strain evidence="1">BED1</strain>
    </source>
</reference>
<name>A0AAD4BCX4_BOLED</name>
<keyword evidence="2" id="KW-1185">Reference proteome</keyword>
<accession>A0AAD4BCX4</accession>
<proteinExistence type="predicted"/>
<evidence type="ECO:0000313" key="2">
    <source>
        <dbReference type="Proteomes" id="UP001194468"/>
    </source>
</evidence>
<dbReference type="Proteomes" id="UP001194468">
    <property type="component" value="Unassembled WGS sequence"/>
</dbReference>
<protein>
    <recommendedName>
        <fullName evidence="3">F-box domain-containing protein</fullName>
    </recommendedName>
</protein>
<organism evidence="1 2">
    <name type="scientific">Boletus edulis BED1</name>
    <dbReference type="NCBI Taxonomy" id="1328754"/>
    <lineage>
        <taxon>Eukaryota</taxon>
        <taxon>Fungi</taxon>
        <taxon>Dikarya</taxon>
        <taxon>Basidiomycota</taxon>
        <taxon>Agaricomycotina</taxon>
        <taxon>Agaricomycetes</taxon>
        <taxon>Agaricomycetidae</taxon>
        <taxon>Boletales</taxon>
        <taxon>Boletineae</taxon>
        <taxon>Boletaceae</taxon>
        <taxon>Boletoideae</taxon>
        <taxon>Boletus</taxon>
    </lineage>
</organism>